<dbReference type="GO" id="GO:0007165">
    <property type="term" value="P:signal transduction"/>
    <property type="evidence" value="ECO:0007669"/>
    <property type="project" value="TreeGrafter"/>
</dbReference>
<dbReference type="GO" id="GO:0046839">
    <property type="term" value="P:phospholipid dephosphorylation"/>
    <property type="evidence" value="ECO:0007669"/>
    <property type="project" value="TreeGrafter"/>
</dbReference>
<proteinExistence type="inferred from homology"/>
<dbReference type="InterPro" id="IPR036938">
    <property type="entry name" value="PAP2/HPO_sf"/>
</dbReference>
<dbReference type="PANTHER" id="PTHR10165:SF201">
    <property type="entry name" value="PHOSPHATIDIC ACID PHOSPHATASE TYPE 2_HALOPEROXIDASE DOMAIN-CONTAINING PROTEIN"/>
    <property type="match status" value="1"/>
</dbReference>
<evidence type="ECO:0000256" key="2">
    <source>
        <dbReference type="ARBA" id="ARBA00008816"/>
    </source>
</evidence>
<dbReference type="Gene3D" id="1.20.144.10">
    <property type="entry name" value="Phosphatidic acid phosphatase type 2/haloperoxidase"/>
    <property type="match status" value="1"/>
</dbReference>
<evidence type="ECO:0000259" key="7">
    <source>
        <dbReference type="SMART" id="SM00014"/>
    </source>
</evidence>
<organism evidence="8 9">
    <name type="scientific">Steinernema carpocapsae</name>
    <name type="common">Entomopathogenic nematode</name>
    <dbReference type="NCBI Taxonomy" id="34508"/>
    <lineage>
        <taxon>Eukaryota</taxon>
        <taxon>Metazoa</taxon>
        <taxon>Ecdysozoa</taxon>
        <taxon>Nematoda</taxon>
        <taxon>Chromadorea</taxon>
        <taxon>Rhabditida</taxon>
        <taxon>Tylenchina</taxon>
        <taxon>Panagrolaimomorpha</taxon>
        <taxon>Strongyloidoidea</taxon>
        <taxon>Steinernematidae</taxon>
        <taxon>Steinernema</taxon>
    </lineage>
</organism>
<feature type="transmembrane region" description="Helical" evidence="6">
    <location>
        <begin position="56"/>
        <end position="78"/>
    </location>
</feature>
<feature type="transmembrane region" description="Helical" evidence="6">
    <location>
        <begin position="98"/>
        <end position="119"/>
    </location>
</feature>
<dbReference type="PANTHER" id="PTHR10165">
    <property type="entry name" value="LIPID PHOSPHATE PHOSPHATASE"/>
    <property type="match status" value="1"/>
</dbReference>
<evidence type="ECO:0000256" key="4">
    <source>
        <dbReference type="ARBA" id="ARBA00022989"/>
    </source>
</evidence>
<feature type="transmembrane region" description="Helical" evidence="6">
    <location>
        <begin position="204"/>
        <end position="222"/>
    </location>
</feature>
<evidence type="ECO:0000313" key="9">
    <source>
        <dbReference type="Proteomes" id="UP000298663"/>
    </source>
</evidence>
<dbReference type="GO" id="GO:0008195">
    <property type="term" value="F:phosphatidate phosphatase activity"/>
    <property type="evidence" value="ECO:0007669"/>
    <property type="project" value="TreeGrafter"/>
</dbReference>
<feature type="domain" description="Phosphatidic acid phosphatase type 2/haloperoxidase" evidence="7">
    <location>
        <begin position="105"/>
        <end position="246"/>
    </location>
</feature>
<comment type="subcellular location">
    <subcellularLocation>
        <location evidence="1">Membrane</location>
        <topology evidence="1">Multi-pass membrane protein</topology>
    </subcellularLocation>
</comment>
<dbReference type="GO" id="GO:0006644">
    <property type="term" value="P:phospholipid metabolic process"/>
    <property type="evidence" value="ECO:0007669"/>
    <property type="project" value="InterPro"/>
</dbReference>
<comment type="similarity">
    <text evidence="2">Belongs to the PA-phosphatase related phosphoesterase family.</text>
</comment>
<keyword evidence="5 6" id="KW-0472">Membrane</keyword>
<evidence type="ECO:0000256" key="5">
    <source>
        <dbReference type="ARBA" id="ARBA00023136"/>
    </source>
</evidence>
<dbReference type="Pfam" id="PF01569">
    <property type="entry name" value="PAP2"/>
    <property type="match status" value="1"/>
</dbReference>
<dbReference type="AlphaFoldDB" id="A0A4U5ND44"/>
<dbReference type="InterPro" id="IPR000326">
    <property type="entry name" value="PAP2/HPO"/>
</dbReference>
<dbReference type="STRING" id="34508.A0A4U5ND44"/>
<gene>
    <name evidence="8" type="ORF">L596_014481</name>
</gene>
<keyword evidence="3 6" id="KW-0812">Transmembrane</keyword>
<keyword evidence="9" id="KW-1185">Reference proteome</keyword>
<reference evidence="8 9" key="1">
    <citation type="journal article" date="2015" name="Genome Biol.">
        <title>Comparative genomics of Steinernema reveals deeply conserved gene regulatory networks.</title>
        <authorList>
            <person name="Dillman A.R."/>
            <person name="Macchietto M."/>
            <person name="Porter C.F."/>
            <person name="Rogers A."/>
            <person name="Williams B."/>
            <person name="Antoshechkin I."/>
            <person name="Lee M.M."/>
            <person name="Goodwin Z."/>
            <person name="Lu X."/>
            <person name="Lewis E.E."/>
            <person name="Goodrich-Blair H."/>
            <person name="Stock S.P."/>
            <person name="Adams B.J."/>
            <person name="Sternberg P.W."/>
            <person name="Mortazavi A."/>
        </authorList>
    </citation>
    <scope>NUCLEOTIDE SEQUENCE [LARGE SCALE GENOMIC DNA]</scope>
    <source>
        <strain evidence="8 9">ALL</strain>
    </source>
</reference>
<evidence type="ECO:0000313" key="8">
    <source>
        <dbReference type="EMBL" id="TKR80401.1"/>
    </source>
</evidence>
<feature type="transmembrane region" description="Helical" evidence="6">
    <location>
        <begin position="228"/>
        <end position="249"/>
    </location>
</feature>
<protein>
    <recommendedName>
        <fullName evidence="7">Phosphatidic acid phosphatase type 2/haloperoxidase domain-containing protein</fullName>
    </recommendedName>
</protein>
<dbReference type="InterPro" id="IPR043216">
    <property type="entry name" value="PAP-like"/>
</dbReference>
<name>A0A4U5ND44_STECR</name>
<dbReference type="OrthoDB" id="8907274at2759"/>
<evidence type="ECO:0000256" key="6">
    <source>
        <dbReference type="SAM" id="Phobius"/>
    </source>
</evidence>
<dbReference type="SMART" id="SM00014">
    <property type="entry name" value="acidPPc"/>
    <property type="match status" value="1"/>
</dbReference>
<dbReference type="EMBL" id="AZBU02000004">
    <property type="protein sequence ID" value="TKR80401.1"/>
    <property type="molecule type" value="Genomic_DNA"/>
</dbReference>
<dbReference type="SUPFAM" id="SSF48317">
    <property type="entry name" value="Acid phosphatase/Vanadium-dependent haloperoxidase"/>
    <property type="match status" value="1"/>
</dbReference>
<feature type="transmembrane region" description="Helical" evidence="6">
    <location>
        <begin position="174"/>
        <end position="192"/>
    </location>
</feature>
<reference evidence="8 9" key="2">
    <citation type="journal article" date="2019" name="G3 (Bethesda)">
        <title>Hybrid Assembly of the Genome of the Entomopathogenic Nematode Steinernema carpocapsae Identifies the X-Chromosome.</title>
        <authorList>
            <person name="Serra L."/>
            <person name="Macchietto M."/>
            <person name="Macias-Munoz A."/>
            <person name="McGill C.J."/>
            <person name="Rodriguez I.M."/>
            <person name="Rodriguez B."/>
            <person name="Murad R."/>
            <person name="Mortazavi A."/>
        </authorList>
    </citation>
    <scope>NUCLEOTIDE SEQUENCE [LARGE SCALE GENOMIC DNA]</scope>
    <source>
        <strain evidence="8 9">ALL</strain>
    </source>
</reference>
<keyword evidence="4 6" id="KW-1133">Transmembrane helix</keyword>
<accession>A0A4U5ND44</accession>
<evidence type="ECO:0000256" key="3">
    <source>
        <dbReference type="ARBA" id="ARBA00022692"/>
    </source>
</evidence>
<evidence type="ECO:0000256" key="1">
    <source>
        <dbReference type="ARBA" id="ARBA00004141"/>
    </source>
</evidence>
<dbReference type="GO" id="GO:0005886">
    <property type="term" value="C:plasma membrane"/>
    <property type="evidence" value="ECO:0007669"/>
    <property type="project" value="TreeGrafter"/>
</dbReference>
<dbReference type="Proteomes" id="UP000298663">
    <property type="component" value="Unassembled WGS sequence"/>
</dbReference>
<sequence>MAGSCLVLSAFVAVPFLLFCKFLSEQIPYSDQGFFCDDDEIRNPDRPSTVPSQTMFIIYFVIAVIMIPIAEFSLVRFISSKGKRVTMIEQRGLQLHPWLFNVAFFLLALICGDLCASIAGNVGKRTMSRLRPNFLSVCQPDLATLCPLDRSNRYVSSYTCLGESNPDLHYSFPSGHATHSAFFAVFMILYLNKRLRVPDPIRPFLQFAIFLLAFYICLSRVRDFKHRLVDVVGGAILGGSIGSAMVHLIMKNFRPYRYNVIDDAEGYDEISESSSTSPIPIDVPRIVVEKPRIYGSLE</sequence>
<comment type="caution">
    <text evidence="8">The sequence shown here is derived from an EMBL/GenBank/DDBJ whole genome shotgun (WGS) entry which is preliminary data.</text>
</comment>